<keyword evidence="3" id="KW-1133">Transmembrane helix</keyword>
<accession>A0A059FPY2</accession>
<evidence type="ECO:0000256" key="1">
    <source>
        <dbReference type="ARBA" id="ARBA00012528"/>
    </source>
</evidence>
<dbReference type="NCBIfam" id="TIGR00254">
    <property type="entry name" value="GGDEF"/>
    <property type="match status" value="1"/>
</dbReference>
<dbReference type="PANTHER" id="PTHR45138">
    <property type="entry name" value="REGULATORY COMPONENTS OF SENSORY TRANSDUCTION SYSTEM"/>
    <property type="match status" value="1"/>
</dbReference>
<dbReference type="CDD" id="cd01949">
    <property type="entry name" value="GGDEF"/>
    <property type="match status" value="1"/>
</dbReference>
<dbReference type="STRING" id="1280950.HJO_06977"/>
<dbReference type="AlphaFoldDB" id="A0A059FPY2"/>
<dbReference type="Proteomes" id="UP000025171">
    <property type="component" value="Unassembled WGS sequence"/>
</dbReference>
<dbReference type="InterPro" id="IPR043128">
    <property type="entry name" value="Rev_trsase/Diguanyl_cyclase"/>
</dbReference>
<dbReference type="EMBL" id="ARYK01000003">
    <property type="protein sequence ID" value="KCZ92677.1"/>
    <property type="molecule type" value="Genomic_DNA"/>
</dbReference>
<dbReference type="InterPro" id="IPR050469">
    <property type="entry name" value="Diguanylate_Cyclase"/>
</dbReference>
<dbReference type="InterPro" id="IPR000160">
    <property type="entry name" value="GGDEF_dom"/>
</dbReference>
<dbReference type="PANTHER" id="PTHR45138:SF9">
    <property type="entry name" value="DIGUANYLATE CYCLASE DGCM-RELATED"/>
    <property type="match status" value="1"/>
</dbReference>
<dbReference type="SMART" id="SM00267">
    <property type="entry name" value="GGDEF"/>
    <property type="match status" value="1"/>
</dbReference>
<keyword evidence="3" id="KW-0812">Transmembrane</keyword>
<dbReference type="FunFam" id="3.30.70.270:FF:000001">
    <property type="entry name" value="Diguanylate cyclase domain protein"/>
    <property type="match status" value="1"/>
</dbReference>
<name>A0A059FPY2_9PROT</name>
<keyword evidence="6" id="KW-1185">Reference proteome</keyword>
<comment type="catalytic activity">
    <reaction evidence="2">
        <text>2 GTP = 3',3'-c-di-GMP + 2 diphosphate</text>
        <dbReference type="Rhea" id="RHEA:24898"/>
        <dbReference type="ChEBI" id="CHEBI:33019"/>
        <dbReference type="ChEBI" id="CHEBI:37565"/>
        <dbReference type="ChEBI" id="CHEBI:58805"/>
        <dbReference type="EC" id="2.7.7.65"/>
    </reaction>
</comment>
<evidence type="ECO:0000313" key="5">
    <source>
        <dbReference type="EMBL" id="KCZ92677.1"/>
    </source>
</evidence>
<dbReference type="RefSeq" id="WP_051618375.1">
    <property type="nucleotide sequence ID" value="NZ_ARYK01000003.1"/>
</dbReference>
<proteinExistence type="predicted"/>
<organism evidence="5 6">
    <name type="scientific">Hyphomonas johnsonii MHS-2</name>
    <dbReference type="NCBI Taxonomy" id="1280950"/>
    <lineage>
        <taxon>Bacteria</taxon>
        <taxon>Pseudomonadati</taxon>
        <taxon>Pseudomonadota</taxon>
        <taxon>Alphaproteobacteria</taxon>
        <taxon>Hyphomonadales</taxon>
        <taxon>Hyphomonadaceae</taxon>
        <taxon>Hyphomonas</taxon>
    </lineage>
</organism>
<dbReference type="OrthoDB" id="9812260at2"/>
<dbReference type="GO" id="GO:0052621">
    <property type="term" value="F:diguanylate cyclase activity"/>
    <property type="evidence" value="ECO:0007669"/>
    <property type="project" value="UniProtKB-EC"/>
</dbReference>
<feature type="transmembrane region" description="Helical" evidence="3">
    <location>
        <begin position="46"/>
        <end position="66"/>
    </location>
</feature>
<sequence length="252" mass="28175">MAINDHKQDLFDSLTFFAFVAITALCLSFTFSMVVYHFGIPQNPETFVLTNLLVSACVAIPTATLASQHEFRLKMYQHRLETLASIDPLTGISNRRYFKQTVDEELKRMRRTQQTAGLVIFDLDHFKRVNDRHGHKAGDAVLQEVAAIAFAELRGPFDRLGRWGGEEFVILLSNVTLEQSTLVCERIREKIAALTIDYKGTQLSVTASFGTCLLGVGSTLDLAMETADLALFESKRAGRNQVNSRRTIEIAA</sequence>
<dbReference type="InterPro" id="IPR029787">
    <property type="entry name" value="Nucleotide_cyclase"/>
</dbReference>
<feature type="transmembrane region" description="Helical" evidence="3">
    <location>
        <begin position="16"/>
        <end position="40"/>
    </location>
</feature>
<feature type="domain" description="GGDEF" evidence="4">
    <location>
        <begin position="114"/>
        <end position="247"/>
    </location>
</feature>
<dbReference type="PATRIC" id="fig|1280950.3.peg.1398"/>
<dbReference type="Gene3D" id="3.30.70.270">
    <property type="match status" value="1"/>
</dbReference>
<evidence type="ECO:0000256" key="2">
    <source>
        <dbReference type="ARBA" id="ARBA00034247"/>
    </source>
</evidence>
<evidence type="ECO:0000256" key="3">
    <source>
        <dbReference type="SAM" id="Phobius"/>
    </source>
</evidence>
<gene>
    <name evidence="5" type="ORF">HJO_06977</name>
</gene>
<evidence type="ECO:0000313" key="6">
    <source>
        <dbReference type="Proteomes" id="UP000025171"/>
    </source>
</evidence>
<dbReference type="Pfam" id="PF00990">
    <property type="entry name" value="GGDEF"/>
    <property type="match status" value="1"/>
</dbReference>
<comment type="caution">
    <text evidence="5">The sequence shown here is derived from an EMBL/GenBank/DDBJ whole genome shotgun (WGS) entry which is preliminary data.</text>
</comment>
<dbReference type="SUPFAM" id="SSF55073">
    <property type="entry name" value="Nucleotide cyclase"/>
    <property type="match status" value="1"/>
</dbReference>
<dbReference type="PROSITE" id="PS50887">
    <property type="entry name" value="GGDEF"/>
    <property type="match status" value="1"/>
</dbReference>
<keyword evidence="3" id="KW-0472">Membrane</keyword>
<dbReference type="eggNOG" id="COG3706">
    <property type="taxonomic scope" value="Bacteria"/>
</dbReference>
<reference evidence="5 6" key="1">
    <citation type="journal article" date="2014" name="Antonie Van Leeuwenhoek">
        <title>Hyphomonas beringensis sp. nov. and Hyphomonas chukchiensis sp. nov., isolated from surface seawater of the Bering Sea and Chukchi Sea.</title>
        <authorList>
            <person name="Li C."/>
            <person name="Lai Q."/>
            <person name="Li G."/>
            <person name="Dong C."/>
            <person name="Wang J."/>
            <person name="Liao Y."/>
            <person name="Shao Z."/>
        </authorList>
    </citation>
    <scope>NUCLEOTIDE SEQUENCE [LARGE SCALE GENOMIC DNA]</scope>
    <source>
        <strain evidence="5 6">MHS-2</strain>
    </source>
</reference>
<dbReference type="EC" id="2.7.7.65" evidence="1"/>
<evidence type="ECO:0000259" key="4">
    <source>
        <dbReference type="PROSITE" id="PS50887"/>
    </source>
</evidence>
<protein>
    <recommendedName>
        <fullName evidence="1">diguanylate cyclase</fullName>
        <ecNumber evidence="1">2.7.7.65</ecNumber>
    </recommendedName>
</protein>